<feature type="binding site" evidence="1">
    <location>
        <position position="399"/>
    </location>
    <ligand>
        <name>Mg(2+)</name>
        <dbReference type="ChEBI" id="CHEBI:18420"/>
        <label>1</label>
    </ligand>
</feature>
<reference evidence="2 3" key="1">
    <citation type="submission" date="2018-04" db="EMBL/GenBank/DDBJ databases">
        <title>Novel actinobacteria from marine sediment.</title>
        <authorList>
            <person name="Ng Z.Y."/>
            <person name="Tan G.Y.A."/>
        </authorList>
    </citation>
    <scope>NUCLEOTIDE SEQUENCE [LARGE SCALE GENOMIC DNA]</scope>
    <source>
        <strain evidence="2 3">TPS81</strain>
    </source>
</reference>
<feature type="binding site" evidence="1">
    <location>
        <position position="396"/>
    </location>
    <ligand>
        <name>Mg(2+)</name>
        <dbReference type="ChEBI" id="CHEBI:18420"/>
        <label>1</label>
    </ligand>
</feature>
<proteinExistence type="predicted"/>
<dbReference type="PANTHER" id="PTHR16222:SF12">
    <property type="entry name" value="ADP-RIBOSYLGLYCOHYDROLASE-RELATED"/>
    <property type="match status" value="1"/>
</dbReference>
<evidence type="ECO:0000313" key="2">
    <source>
        <dbReference type="EMBL" id="RCV54455.1"/>
    </source>
</evidence>
<protein>
    <recommendedName>
        <fullName evidence="4">ADP-ribosylglycohydrolase family protein</fullName>
    </recommendedName>
</protein>
<organism evidence="2 3">
    <name type="scientific">Marinitenerispora sediminis</name>
    <dbReference type="NCBI Taxonomy" id="1931232"/>
    <lineage>
        <taxon>Bacteria</taxon>
        <taxon>Bacillati</taxon>
        <taxon>Actinomycetota</taxon>
        <taxon>Actinomycetes</taxon>
        <taxon>Streptosporangiales</taxon>
        <taxon>Nocardiopsidaceae</taxon>
        <taxon>Marinitenerispora</taxon>
    </lineage>
</organism>
<keyword evidence="3" id="KW-1185">Reference proteome</keyword>
<evidence type="ECO:0008006" key="4">
    <source>
        <dbReference type="Google" id="ProtNLM"/>
    </source>
</evidence>
<comment type="cofactor">
    <cofactor evidence="1">
        <name>Mg(2+)</name>
        <dbReference type="ChEBI" id="CHEBI:18420"/>
    </cofactor>
    <text evidence="1">Binds 2 magnesium ions per subunit.</text>
</comment>
<dbReference type="AlphaFoldDB" id="A0A368T1M6"/>
<feature type="binding site" evidence="1">
    <location>
        <position position="398"/>
    </location>
    <ligand>
        <name>Mg(2+)</name>
        <dbReference type="ChEBI" id="CHEBI:18420"/>
        <label>1</label>
    </ligand>
</feature>
<gene>
    <name evidence="2" type="ORF">DEF24_19260</name>
</gene>
<dbReference type="InterPro" id="IPR050792">
    <property type="entry name" value="ADP-ribosylglycohydrolase"/>
</dbReference>
<accession>A0A368T1M6</accession>
<dbReference type="Gene3D" id="1.10.4080.10">
    <property type="entry name" value="ADP-ribosylation/Crystallin J1"/>
    <property type="match status" value="1"/>
</dbReference>
<dbReference type="SUPFAM" id="SSF101478">
    <property type="entry name" value="ADP-ribosylglycohydrolase"/>
    <property type="match status" value="1"/>
</dbReference>
<dbReference type="InterPro" id="IPR036705">
    <property type="entry name" value="Ribosyl_crysJ1_sf"/>
</dbReference>
<dbReference type="GO" id="GO:0046872">
    <property type="term" value="F:metal ion binding"/>
    <property type="evidence" value="ECO:0007669"/>
    <property type="project" value="UniProtKB-KW"/>
</dbReference>
<dbReference type="InterPro" id="IPR005502">
    <property type="entry name" value="Ribosyl_crysJ1"/>
</dbReference>
<dbReference type="EMBL" id="QEIN01000167">
    <property type="protein sequence ID" value="RCV54455.1"/>
    <property type="molecule type" value="Genomic_DNA"/>
</dbReference>
<dbReference type="PANTHER" id="PTHR16222">
    <property type="entry name" value="ADP-RIBOSYLGLYCOHYDROLASE"/>
    <property type="match status" value="1"/>
</dbReference>
<dbReference type="Proteomes" id="UP000253318">
    <property type="component" value="Unassembled WGS sequence"/>
</dbReference>
<keyword evidence="1" id="KW-0460">Magnesium</keyword>
<comment type="caution">
    <text evidence="2">The sequence shown here is derived from an EMBL/GenBank/DDBJ whole genome shotgun (WGS) entry which is preliminary data.</text>
</comment>
<evidence type="ECO:0000313" key="3">
    <source>
        <dbReference type="Proteomes" id="UP000253318"/>
    </source>
</evidence>
<keyword evidence="1" id="KW-0479">Metal-binding</keyword>
<dbReference type="OrthoDB" id="9814159at2"/>
<dbReference type="Pfam" id="PF03747">
    <property type="entry name" value="ADP_ribosyl_GH"/>
    <property type="match status" value="1"/>
</dbReference>
<evidence type="ECO:0000256" key="1">
    <source>
        <dbReference type="PIRSR" id="PIRSR605502-1"/>
    </source>
</evidence>
<sequence>MGTAVRLTWIHPEDLIGHELRQARQDGRDAEAVARRWRDAGGHDAPPMAGASAEPAPPRLRRLAEELLDELASIPSPLADREPTDLDAVIAACPDWPGARLAAPGPDLADRVHGAWAGRAAGCVLGKPVEKIPREGIRAIAEATGNWPIRGWFTARGLPDDVAARWPWNRRSASTSLAENIDGTPEDDDLNFPMLALALLERYGTGFGTEDVAQVWLDELPAGRVFTAERVALRNLLLGLVPPQTAVHRNPFREWIGAMIRADVYGWVNPGDPARAALLAHRDAVLSHTANGVYGAMFAAALTAMSLTAQDPEEALAGALRVVPPESRLAAAVREGAALARSEREFERVLDALHARHADLHWVHSVNNAAAVAAALVHGAGDFGASVAAVVSAGWDTDSDGATVGSVVGGLLGASGIPARWTDPLRNRVASSMTGFDAAAFDDLAARTRALVPRAAD</sequence>
<name>A0A368T1M6_9ACTN</name>